<evidence type="ECO:0000313" key="2">
    <source>
        <dbReference type="EMBL" id="QYJ67531.1"/>
    </source>
</evidence>
<evidence type="ECO:0000313" key="3">
    <source>
        <dbReference type="Proteomes" id="UP000825381"/>
    </source>
</evidence>
<dbReference type="Pfam" id="PF13858">
    <property type="entry name" value="DUF4199"/>
    <property type="match status" value="1"/>
</dbReference>
<dbReference type="EMBL" id="CP080429">
    <property type="protein sequence ID" value="QYJ67531.1"/>
    <property type="molecule type" value="Genomic_DNA"/>
</dbReference>
<dbReference type="InterPro" id="IPR025250">
    <property type="entry name" value="DUF4199"/>
</dbReference>
<keyword evidence="3" id="KW-1185">Reference proteome</keyword>
<protein>
    <submittedName>
        <fullName evidence="2">DUF4199 domain-containing protein</fullName>
    </submittedName>
</protein>
<dbReference type="Proteomes" id="UP000825381">
    <property type="component" value="Chromosome"/>
</dbReference>
<keyword evidence="1" id="KW-0472">Membrane</keyword>
<reference evidence="2 3" key="1">
    <citation type="submission" date="2021-07" db="EMBL/GenBank/DDBJ databases">
        <title>Flavobacterium WSW3-B6 sp.nov, isolated from seaweed.</title>
        <authorList>
            <person name="Muhammad N."/>
            <person name="Ho H."/>
            <person name="Lee Y.-J."/>
            <person name="Nguyen T."/>
            <person name="Ho J."/>
            <person name="Kim S.-G."/>
        </authorList>
    </citation>
    <scope>NUCLEOTIDE SEQUENCE [LARGE SCALE GENOMIC DNA]</scope>
    <source>
        <strain evidence="2 3">WSW3-B6</strain>
    </source>
</reference>
<organism evidence="2 3">
    <name type="scientific">Flavobacterium litorale</name>
    <dbReference type="NCBI Taxonomy" id="2856519"/>
    <lineage>
        <taxon>Bacteria</taxon>
        <taxon>Pseudomonadati</taxon>
        <taxon>Bacteroidota</taxon>
        <taxon>Flavobacteriia</taxon>
        <taxon>Flavobacteriales</taxon>
        <taxon>Flavobacteriaceae</taxon>
        <taxon>Flavobacterium</taxon>
    </lineage>
</organism>
<dbReference type="RefSeq" id="WP_220639876.1">
    <property type="nucleotide sequence ID" value="NZ_CP080429.1"/>
</dbReference>
<keyword evidence="1" id="KW-0812">Transmembrane</keyword>
<feature type="transmembrane region" description="Helical" evidence="1">
    <location>
        <begin position="5"/>
        <end position="25"/>
    </location>
</feature>
<sequence length="177" mass="19596">MKKLVLTFGLIAGFISIIGFTLMMLNPDTIDFENGMIYGYASMLLAFSLIFVAVKSYRDKHNGGAVSFGKAFKIGLYISLIASTVYVVVWLVDYYFFLDDFWGRYTEICTDGLIAKGASENVIAEKVAEIEGWKELYKNPLLAGLITYTEILPVGLLISLIAAAILKRKPQTPQAAQ</sequence>
<accession>A0ABX8V3W6</accession>
<keyword evidence="1" id="KW-1133">Transmembrane helix</keyword>
<name>A0ABX8V3W6_9FLAO</name>
<feature type="transmembrane region" description="Helical" evidence="1">
    <location>
        <begin position="74"/>
        <end position="97"/>
    </location>
</feature>
<feature type="transmembrane region" description="Helical" evidence="1">
    <location>
        <begin position="37"/>
        <end position="54"/>
    </location>
</feature>
<proteinExistence type="predicted"/>
<feature type="transmembrane region" description="Helical" evidence="1">
    <location>
        <begin position="141"/>
        <end position="166"/>
    </location>
</feature>
<gene>
    <name evidence="2" type="ORF">K1I41_08175</name>
</gene>
<evidence type="ECO:0000256" key="1">
    <source>
        <dbReference type="SAM" id="Phobius"/>
    </source>
</evidence>